<dbReference type="EMBL" id="RBXO01000001">
    <property type="protein sequence ID" value="RKT52316.1"/>
    <property type="molecule type" value="Genomic_DNA"/>
</dbReference>
<evidence type="ECO:0000256" key="2">
    <source>
        <dbReference type="PROSITE-ProRule" id="PRU00335"/>
    </source>
</evidence>
<feature type="domain" description="HTH tetR-type" evidence="3">
    <location>
        <begin position="7"/>
        <end position="67"/>
    </location>
</feature>
<proteinExistence type="predicted"/>
<dbReference type="InterPro" id="IPR050109">
    <property type="entry name" value="HTH-type_TetR-like_transc_reg"/>
</dbReference>
<comment type="caution">
    <text evidence="4">The sequence shown here is derived from an EMBL/GenBank/DDBJ whole genome shotgun (WGS) entry which is preliminary data.</text>
</comment>
<reference evidence="4 5" key="1">
    <citation type="submission" date="2018-10" db="EMBL/GenBank/DDBJ databases">
        <title>Sequencing the genomes of 1000 actinobacteria strains.</title>
        <authorList>
            <person name="Klenk H.-P."/>
        </authorList>
    </citation>
    <scope>NUCLEOTIDE SEQUENCE [LARGE SCALE GENOMIC DNA]</scope>
    <source>
        <strain evidence="4 5">DSM 43800</strain>
    </source>
</reference>
<evidence type="ECO:0000313" key="4">
    <source>
        <dbReference type="EMBL" id="RKT52316.1"/>
    </source>
</evidence>
<dbReference type="InterPro" id="IPR001647">
    <property type="entry name" value="HTH_TetR"/>
</dbReference>
<dbReference type="Gene3D" id="1.10.357.10">
    <property type="entry name" value="Tetracycline Repressor, domain 2"/>
    <property type="match status" value="1"/>
</dbReference>
<sequence>MKLDAVTQLTRALLDAAADLLAARGFRGLRMADVATRAGVSRQTVYNEFGNKERIVDAVARYKTEQFLAGVRERLAGTPDPVDGIREAMRFVFSLAAEDPLTNSVLAGGTRAEDVLPLVTTKGGPVLAAATAVFLEHVRAHWPRVPAERAELIAETVVRTAISHLLTPTRHGVDAVMAVTTALLP</sequence>
<evidence type="ECO:0000256" key="1">
    <source>
        <dbReference type="ARBA" id="ARBA00023125"/>
    </source>
</evidence>
<dbReference type="PROSITE" id="PS50977">
    <property type="entry name" value="HTH_TETR_2"/>
    <property type="match status" value="1"/>
</dbReference>
<dbReference type="InterPro" id="IPR040611">
    <property type="entry name" value="AlkX_C"/>
</dbReference>
<evidence type="ECO:0000313" key="5">
    <source>
        <dbReference type="Proteomes" id="UP000282084"/>
    </source>
</evidence>
<keyword evidence="5" id="KW-1185">Reference proteome</keyword>
<dbReference type="PRINTS" id="PR00455">
    <property type="entry name" value="HTHTETR"/>
</dbReference>
<dbReference type="Pfam" id="PF18556">
    <property type="entry name" value="TetR_C_35"/>
    <property type="match status" value="1"/>
</dbReference>
<accession>A0A495VSH8</accession>
<feature type="DNA-binding region" description="H-T-H motif" evidence="2">
    <location>
        <begin position="30"/>
        <end position="49"/>
    </location>
</feature>
<evidence type="ECO:0000259" key="3">
    <source>
        <dbReference type="PROSITE" id="PS50977"/>
    </source>
</evidence>
<protein>
    <submittedName>
        <fullName evidence="4">TetR family transcriptional regulator</fullName>
    </submittedName>
</protein>
<dbReference type="Pfam" id="PF00440">
    <property type="entry name" value="TetR_N"/>
    <property type="match status" value="1"/>
</dbReference>
<name>A0A495VSH8_9PSEU</name>
<keyword evidence="1 2" id="KW-0238">DNA-binding</keyword>
<dbReference type="GO" id="GO:0003700">
    <property type="term" value="F:DNA-binding transcription factor activity"/>
    <property type="evidence" value="ECO:0007669"/>
    <property type="project" value="TreeGrafter"/>
</dbReference>
<dbReference type="GO" id="GO:0000976">
    <property type="term" value="F:transcription cis-regulatory region binding"/>
    <property type="evidence" value="ECO:0007669"/>
    <property type="project" value="TreeGrafter"/>
</dbReference>
<dbReference type="SUPFAM" id="SSF46689">
    <property type="entry name" value="Homeodomain-like"/>
    <property type="match status" value="1"/>
</dbReference>
<dbReference type="PANTHER" id="PTHR30055">
    <property type="entry name" value="HTH-TYPE TRANSCRIPTIONAL REGULATOR RUTR"/>
    <property type="match status" value="1"/>
</dbReference>
<gene>
    <name evidence="4" type="ORF">C8E97_0826</name>
</gene>
<dbReference type="PANTHER" id="PTHR30055:SF146">
    <property type="entry name" value="HTH-TYPE TRANSCRIPTIONAL DUAL REGULATOR CECR"/>
    <property type="match status" value="1"/>
</dbReference>
<dbReference type="AlphaFoldDB" id="A0A495VSH8"/>
<dbReference type="Proteomes" id="UP000282084">
    <property type="component" value="Unassembled WGS sequence"/>
</dbReference>
<organism evidence="4 5">
    <name type="scientific">Saccharothrix australiensis</name>
    <dbReference type="NCBI Taxonomy" id="2072"/>
    <lineage>
        <taxon>Bacteria</taxon>
        <taxon>Bacillati</taxon>
        <taxon>Actinomycetota</taxon>
        <taxon>Actinomycetes</taxon>
        <taxon>Pseudonocardiales</taxon>
        <taxon>Pseudonocardiaceae</taxon>
        <taxon>Saccharothrix</taxon>
    </lineage>
</organism>
<dbReference type="InterPro" id="IPR009057">
    <property type="entry name" value="Homeodomain-like_sf"/>
</dbReference>